<dbReference type="GO" id="GO:0009231">
    <property type="term" value="P:riboflavin biosynthetic process"/>
    <property type="evidence" value="ECO:0007669"/>
    <property type="project" value="InterPro"/>
</dbReference>
<feature type="domain" description="Bacterial bifunctional deaminase-reductase C-terminal" evidence="1">
    <location>
        <begin position="2"/>
        <end position="177"/>
    </location>
</feature>
<dbReference type="AlphaFoldDB" id="A0A1J4MYV2"/>
<dbReference type="SUPFAM" id="SSF53597">
    <property type="entry name" value="Dihydrofolate reductase-like"/>
    <property type="match status" value="1"/>
</dbReference>
<reference evidence="2" key="1">
    <citation type="submission" date="2016-10" db="EMBL/GenBank/DDBJ databases">
        <title>Draft Genome Sequence of Nocardioides luteus Strain BAFB, an Alkane-Degrading Bacterium Isolated from JP-7 Polluted Soil.</title>
        <authorList>
            <person name="Brown L."/>
            <person name="Ruiz O.N."/>
            <person name="Gunasekera T."/>
        </authorList>
    </citation>
    <scope>NUCLEOTIDE SEQUENCE [LARGE SCALE GENOMIC DNA]</scope>
    <source>
        <strain evidence="2">BAFB</strain>
    </source>
</reference>
<protein>
    <submittedName>
        <fullName evidence="2">Deaminase</fullName>
    </submittedName>
</protein>
<dbReference type="OrthoDB" id="3427770at2"/>
<keyword evidence="3" id="KW-1185">Reference proteome</keyword>
<dbReference type="InterPro" id="IPR024072">
    <property type="entry name" value="DHFR-like_dom_sf"/>
</dbReference>
<proteinExistence type="predicted"/>
<dbReference type="Pfam" id="PF01872">
    <property type="entry name" value="RibD_C"/>
    <property type="match status" value="1"/>
</dbReference>
<dbReference type="EMBL" id="JZDQ02000038">
    <property type="protein sequence ID" value="OIJ24459.1"/>
    <property type="molecule type" value="Genomic_DNA"/>
</dbReference>
<name>A0A1J4MYV2_9ACTN</name>
<dbReference type="PANTHER" id="PTHR38011:SF11">
    <property type="entry name" value="2,5-DIAMINO-6-RIBOSYLAMINO-4(3H)-PYRIMIDINONE 5'-PHOSPHATE REDUCTASE"/>
    <property type="match status" value="1"/>
</dbReference>
<organism evidence="2 3">
    <name type="scientific">Nocardioides luteus</name>
    <dbReference type="NCBI Taxonomy" id="1844"/>
    <lineage>
        <taxon>Bacteria</taxon>
        <taxon>Bacillati</taxon>
        <taxon>Actinomycetota</taxon>
        <taxon>Actinomycetes</taxon>
        <taxon>Propionibacteriales</taxon>
        <taxon>Nocardioidaceae</taxon>
        <taxon>Nocardioides</taxon>
    </lineage>
</organism>
<dbReference type="InterPro" id="IPR050765">
    <property type="entry name" value="Riboflavin_Biosynth_HTPR"/>
</dbReference>
<dbReference type="RefSeq" id="WP_045548727.1">
    <property type="nucleotide sequence ID" value="NZ_JZDQ02000038.1"/>
</dbReference>
<comment type="caution">
    <text evidence="2">The sequence shown here is derived from an EMBL/GenBank/DDBJ whole genome shotgun (WGS) entry which is preliminary data.</text>
</comment>
<evidence type="ECO:0000313" key="3">
    <source>
        <dbReference type="Proteomes" id="UP000033772"/>
    </source>
</evidence>
<dbReference type="Gene3D" id="3.40.430.10">
    <property type="entry name" value="Dihydrofolate Reductase, subunit A"/>
    <property type="match status" value="1"/>
</dbReference>
<evidence type="ECO:0000259" key="1">
    <source>
        <dbReference type="Pfam" id="PF01872"/>
    </source>
</evidence>
<dbReference type="STRING" id="1844.UG56_022500"/>
<sequence>MPKVTYFTATSLDGYIADENNSLDWLFDTPHGDDETAWERLMAESAALVMGGTTYRWMIEHAPEMLTGPEKWREYYDDRPVWVFTHATDLPAVQGTEVHFVQGEVRPVYDEIAAAVDGGIWLVGGGDLVGQFDDAGLLDEVVAGICPVTLGAGAPLLPRRITSERMRVIDVLQSGEQVRIRYRIERS</sequence>
<gene>
    <name evidence="2" type="ORF">UG56_022500</name>
</gene>
<dbReference type="PANTHER" id="PTHR38011">
    <property type="entry name" value="DIHYDROFOLATE REDUCTASE FAMILY PROTEIN (AFU_ORTHOLOGUE AFUA_8G06820)"/>
    <property type="match status" value="1"/>
</dbReference>
<dbReference type="GO" id="GO:0008703">
    <property type="term" value="F:5-amino-6-(5-phosphoribosylamino)uracil reductase activity"/>
    <property type="evidence" value="ECO:0007669"/>
    <property type="project" value="InterPro"/>
</dbReference>
<dbReference type="InterPro" id="IPR002734">
    <property type="entry name" value="RibDG_C"/>
</dbReference>
<accession>A0A1J4MYV2</accession>
<dbReference type="Proteomes" id="UP000033772">
    <property type="component" value="Unassembled WGS sequence"/>
</dbReference>
<evidence type="ECO:0000313" key="2">
    <source>
        <dbReference type="EMBL" id="OIJ24459.1"/>
    </source>
</evidence>